<evidence type="ECO:0000256" key="1">
    <source>
        <dbReference type="ARBA" id="ARBA00004370"/>
    </source>
</evidence>
<proteinExistence type="inferred from homology"/>
<dbReference type="VEuPathDB" id="FungiDB:GWK60_H05753"/>
<dbReference type="VEuPathDB" id="FungiDB:GVI51_H05665"/>
<dbReference type="Pfam" id="PF10247">
    <property type="entry name" value="Romo1"/>
    <property type="match status" value="1"/>
</dbReference>
<keyword evidence="5 6" id="KW-0472">Membrane</keyword>
<keyword evidence="4 6" id="KW-1133">Transmembrane helix</keyword>
<dbReference type="VEuPathDB" id="FungiDB:CAGL0H05797g"/>
<protein>
    <submittedName>
        <fullName evidence="7">Inner membrane assembly complex subunit 17</fullName>
    </submittedName>
</protein>
<evidence type="ECO:0000256" key="3">
    <source>
        <dbReference type="ARBA" id="ARBA00022692"/>
    </source>
</evidence>
<dbReference type="AlphaFoldDB" id="A0A0W0CA90"/>
<evidence type="ECO:0000256" key="5">
    <source>
        <dbReference type="ARBA" id="ARBA00023136"/>
    </source>
</evidence>
<dbReference type="SMART" id="SM01378">
    <property type="entry name" value="Romo1"/>
    <property type="match status" value="1"/>
</dbReference>
<dbReference type="GO" id="GO:0005744">
    <property type="term" value="C:TIM23 mitochondrial import inner membrane translocase complex"/>
    <property type="evidence" value="ECO:0007669"/>
    <property type="project" value="EnsemblFungi"/>
</dbReference>
<dbReference type="VEuPathDB" id="FungiDB:B1J91_H05819g"/>
<accession>A0A0W0CA90</accession>
<feature type="transmembrane region" description="Helical" evidence="6">
    <location>
        <begin position="208"/>
        <end position="227"/>
    </location>
</feature>
<dbReference type="PANTHER" id="PTHR28525:SF1">
    <property type="entry name" value="REACTIVE OXYGEN SPECIES MODULATOR 1"/>
    <property type="match status" value="1"/>
</dbReference>
<feature type="transmembrane region" description="Helical" evidence="6">
    <location>
        <begin position="21"/>
        <end position="44"/>
    </location>
</feature>
<dbReference type="Proteomes" id="UP000054886">
    <property type="component" value="Unassembled WGS sequence"/>
</dbReference>
<evidence type="ECO:0000256" key="2">
    <source>
        <dbReference type="ARBA" id="ARBA00007839"/>
    </source>
</evidence>
<dbReference type="GO" id="GO:0045039">
    <property type="term" value="P:protein insertion into mitochondrial inner membrane"/>
    <property type="evidence" value="ECO:0007669"/>
    <property type="project" value="EnsemblFungi"/>
</dbReference>
<dbReference type="VEuPathDB" id="FungiDB:GVI51_H05687"/>
<evidence type="ECO:0000313" key="8">
    <source>
        <dbReference type="Proteomes" id="UP000054886"/>
    </source>
</evidence>
<dbReference type="VEuPathDB" id="FungiDB:GWK60_H05731"/>
<name>A0A0W0CA90_CANGB</name>
<reference evidence="7 8" key="1">
    <citation type="submission" date="2015-10" db="EMBL/GenBank/DDBJ databases">
        <title>Draft genomes sequences of Candida glabrata isolates 1A, 1B, 2A, 2B, 3A and 3B.</title>
        <authorList>
            <person name="Haavelsrud O.E."/>
            <person name="Gaustad P."/>
        </authorList>
    </citation>
    <scope>NUCLEOTIDE SEQUENCE [LARGE SCALE GENOMIC DNA]</scope>
    <source>
        <strain evidence="7">910700640</strain>
    </source>
</reference>
<dbReference type="VEuPathDB" id="FungiDB:CAGL0H05819g"/>
<keyword evidence="3 6" id="KW-0812">Transmembrane</keyword>
<comment type="similarity">
    <text evidence="2">Belongs to the MGR2 family.</text>
</comment>
<dbReference type="InterPro" id="IPR018450">
    <property type="entry name" value="Romo1/Mgr2"/>
</dbReference>
<evidence type="ECO:0000256" key="6">
    <source>
        <dbReference type="SAM" id="Phobius"/>
    </source>
</evidence>
<gene>
    <name evidence="7" type="ORF">AO440_002141</name>
</gene>
<dbReference type="PANTHER" id="PTHR28525">
    <property type="entry name" value="REACTIVE OXYGEN SPECIES MODULATOR 1"/>
    <property type="match status" value="1"/>
</dbReference>
<dbReference type="GO" id="GO:0030150">
    <property type="term" value="P:protein import into mitochondrial matrix"/>
    <property type="evidence" value="ECO:0007669"/>
    <property type="project" value="EnsemblFungi"/>
</dbReference>
<feature type="transmembrane region" description="Helical" evidence="6">
    <location>
        <begin position="56"/>
        <end position="77"/>
    </location>
</feature>
<comment type="caution">
    <text evidence="7">The sequence shown here is derived from an EMBL/GenBank/DDBJ whole genome shotgun (WGS) entry which is preliminary data.</text>
</comment>
<dbReference type="GO" id="GO:1990524">
    <property type="term" value="C:INA complex"/>
    <property type="evidence" value="ECO:0007669"/>
    <property type="project" value="EnsemblFungi"/>
</dbReference>
<evidence type="ECO:0000256" key="4">
    <source>
        <dbReference type="ARBA" id="ARBA00022989"/>
    </source>
</evidence>
<dbReference type="GO" id="GO:0033615">
    <property type="term" value="P:mitochondrial proton-transporting ATP synthase complex assembly"/>
    <property type="evidence" value="ECO:0007669"/>
    <property type="project" value="EnsemblFungi"/>
</dbReference>
<evidence type="ECO:0000313" key="7">
    <source>
        <dbReference type="EMBL" id="KTA96328.1"/>
    </source>
</evidence>
<dbReference type="EMBL" id="LLZZ01000173">
    <property type="protein sequence ID" value="KTA96328.1"/>
    <property type="molecule type" value="Genomic_DNA"/>
</dbReference>
<dbReference type="GO" id="GO:1990677">
    <property type="term" value="C:mitochondrial inner membrane assembly complex"/>
    <property type="evidence" value="ECO:0007669"/>
    <property type="project" value="EnsemblFungi"/>
</dbReference>
<comment type="subcellular location">
    <subcellularLocation>
        <location evidence="1">Membrane</location>
    </subcellularLocation>
</comment>
<organism evidence="7 8">
    <name type="scientific">Candida glabrata</name>
    <name type="common">Yeast</name>
    <name type="synonym">Torulopsis glabrata</name>
    <dbReference type="NCBI Taxonomy" id="5478"/>
    <lineage>
        <taxon>Eukaryota</taxon>
        <taxon>Fungi</taxon>
        <taxon>Dikarya</taxon>
        <taxon>Ascomycota</taxon>
        <taxon>Saccharomycotina</taxon>
        <taxon>Saccharomycetes</taxon>
        <taxon>Saccharomycetales</taxon>
        <taxon>Saccharomycetaceae</taxon>
        <taxon>Nakaseomyces</taxon>
    </lineage>
</organism>
<dbReference type="VEuPathDB" id="FungiDB:B1J91_H05797g"/>
<sequence length="273" mass="31184">MPPMPQGLAQQQPSNWDKFKMGLMMGSTVGVCTGVLFGGFTILTQGAGPDGIMRTLGKYIAGSAATFGLFMSIGSIIRSDSEMPMSLQQTQDLQRRARLEVWKVLRLTTMIKTAKISTLRLAITRNARNLSFTTLVRSPEVDNSKIKTLEDLTRLETLEGVDPELIKRLINEKTQEFNTQDELKLLKSMQMEQDRLNEVPLKRFTRPLWIFILMASTFYLGAHLVWWKLAYEKKEVELKHKVDSLETTLKDVMKEKATGPTPCNNKKSWYKFW</sequence>